<dbReference type="EC" id="2.5.1.18" evidence="6"/>
<dbReference type="Proteomes" id="UP000053555">
    <property type="component" value="Unassembled WGS sequence"/>
</dbReference>
<gene>
    <name evidence="6" type="ORF">glysoja_039845</name>
</gene>
<feature type="domain" description="Copine C-terminal" evidence="3">
    <location>
        <begin position="72"/>
        <end position="201"/>
    </location>
</feature>
<evidence type="ECO:0000259" key="3">
    <source>
        <dbReference type="Pfam" id="PF07002"/>
    </source>
</evidence>
<evidence type="ECO:0000256" key="2">
    <source>
        <dbReference type="SAM" id="MobiDB-lite"/>
    </source>
</evidence>
<dbReference type="Pfam" id="PF09118">
    <property type="entry name" value="GO-like_E_set"/>
    <property type="match status" value="1"/>
</dbReference>
<name>A0A0B2PEZ7_GLYSO</name>
<feature type="domain" description="Glyoxal oxidase N-terminal" evidence="4">
    <location>
        <begin position="354"/>
        <end position="747"/>
    </location>
</feature>
<feature type="domain" description="Galactose oxidase-like Early set" evidence="5">
    <location>
        <begin position="769"/>
        <end position="863"/>
    </location>
</feature>
<evidence type="ECO:0000313" key="6">
    <source>
        <dbReference type="EMBL" id="KHN07971.1"/>
    </source>
</evidence>
<dbReference type="PANTHER" id="PTHR32208:SF54">
    <property type="entry name" value="ALDEHYDE OXIDASE GLOX-LIKE"/>
    <property type="match status" value="1"/>
</dbReference>
<dbReference type="InterPro" id="IPR010734">
    <property type="entry name" value="Copine_C"/>
</dbReference>
<feature type="region of interest" description="Disordered" evidence="2">
    <location>
        <begin position="1"/>
        <end position="53"/>
    </location>
</feature>
<dbReference type="Gene3D" id="2.60.40.10">
    <property type="entry name" value="Immunoglobulins"/>
    <property type="match status" value="1"/>
</dbReference>
<dbReference type="InterPro" id="IPR011043">
    <property type="entry name" value="Gal_Oxase/kelch_b-propeller"/>
</dbReference>
<dbReference type="SUPFAM" id="SSF81296">
    <property type="entry name" value="E set domains"/>
    <property type="match status" value="1"/>
</dbReference>
<dbReference type="InterPro" id="IPR015202">
    <property type="entry name" value="GO-like_E_set"/>
</dbReference>
<organism evidence="6">
    <name type="scientific">Glycine soja</name>
    <name type="common">Wild soybean</name>
    <dbReference type="NCBI Taxonomy" id="3848"/>
    <lineage>
        <taxon>Eukaryota</taxon>
        <taxon>Viridiplantae</taxon>
        <taxon>Streptophyta</taxon>
        <taxon>Embryophyta</taxon>
        <taxon>Tracheophyta</taxon>
        <taxon>Spermatophyta</taxon>
        <taxon>Magnoliopsida</taxon>
        <taxon>eudicotyledons</taxon>
        <taxon>Gunneridae</taxon>
        <taxon>Pentapetalae</taxon>
        <taxon>rosids</taxon>
        <taxon>fabids</taxon>
        <taxon>Fabales</taxon>
        <taxon>Fabaceae</taxon>
        <taxon>Papilionoideae</taxon>
        <taxon>50 kb inversion clade</taxon>
        <taxon>NPAAA clade</taxon>
        <taxon>indigoferoid/millettioid clade</taxon>
        <taxon>Phaseoleae</taxon>
        <taxon>Glycine</taxon>
        <taxon>Glycine subgen. Soja</taxon>
    </lineage>
</organism>
<proteinExistence type="predicted"/>
<dbReference type="AlphaFoldDB" id="A0A0B2PEZ7"/>
<dbReference type="InterPro" id="IPR009880">
    <property type="entry name" value="Glyoxal_oxidase_N"/>
</dbReference>
<keyword evidence="6" id="KW-0808">Transferase</keyword>
<evidence type="ECO:0000256" key="1">
    <source>
        <dbReference type="ARBA" id="ARBA00022729"/>
    </source>
</evidence>
<dbReference type="PANTHER" id="PTHR32208">
    <property type="entry name" value="SECRETED PROTEIN-RELATED"/>
    <property type="match status" value="1"/>
</dbReference>
<accession>A0A0B2PEZ7</accession>
<feature type="compositionally biased region" description="Basic residues" evidence="2">
    <location>
        <begin position="1"/>
        <end position="13"/>
    </location>
</feature>
<dbReference type="CDD" id="cd02851">
    <property type="entry name" value="E_set_GO_C"/>
    <property type="match status" value="1"/>
</dbReference>
<dbReference type="InterPro" id="IPR037293">
    <property type="entry name" value="Gal_Oxidase_central_sf"/>
</dbReference>
<evidence type="ECO:0000259" key="5">
    <source>
        <dbReference type="Pfam" id="PF09118"/>
    </source>
</evidence>
<dbReference type="SUPFAM" id="SSF50965">
    <property type="entry name" value="Galactose oxidase, central domain"/>
    <property type="match status" value="1"/>
</dbReference>
<protein>
    <submittedName>
        <fullName evidence="6">E3 ubiquitin-protein ligase RGLG2</fullName>
        <ecNumber evidence="6">2.5.1.18</ecNumber>
    </submittedName>
</protein>
<feature type="region of interest" description="Disordered" evidence="2">
    <location>
        <begin position="233"/>
        <end position="285"/>
    </location>
</feature>
<sequence length="867" mass="96802">MGGSISKRRRSRQRSASNFLPRYQQPHFPQSQDNGSVGHYGYSSQSYSGGRAPEQVKSLDRKYLRIGDDYKSLKQVTDALAKAGLESSNLIVGFDFTKSNEWTASTHDQEVFCFYPDERFCHGFEEVLERYRELVPQLKLAGPTSFAPVIEMAITIVEQSGGQYHVLVIIADGQVTRSVDTEHGQLSAQEKKTVEAIVKARKETEFALSALMEIPSQYKATLELNILGARRGKDIDRTPLPPPLYGAASFNSPKTSRQNSFRPSAPSSRHDVSTNPPATSASDNQVCPICLTDPKDMAFGCGHQAPSKMSCYKKDSPLNQITITLNINGVNVRSSEGRKGQWQLLLNNTGVVGMHVALTYKDTVIMFDQTGAGQSGYRLRRRFNGSRCTINHHDLLDSTCYAHSVEYDISANKVRPLRLDTDPWCSSASFLSNGTLLQTGGFEKGAKRVRFYRPCGNHQCDWIQSKKTLSDERWYASSQILPEHNRVVVVGGRRVFTYEFVPKTSPGEKSFDLPFLHQTNDRDGGGNNLYPFLHLSSDGNLFVFANRDSILLNLRRNRVIKTFPRIPGEGSRNYPSSGSSVMLPLDHRDNFQKVEVMVCGGSSIGALEAARKGRFLEGLRSCGRMVITGNNNKWEMEYMPKPRLLHDMLILPTGNILIINGAKHGCAGYENARNASLEPYLYSPNKKLGKRFTMLKSTKIARMYHSSATLLSDGRVLVAGGNPHGRYIFHNVAYPTELRLQAFVPHYMESRYHNWRPSNMTIYGGGGSHAIGYGKEFRVEFFLEKRMQNNEVGFSAYAPPFTTHSFAMNQRMLKLRCKSLDRKGGGWVVAVLEAPPSPNVAPSGYYLLTVVNGGIPSMSQWVQFAHA</sequence>
<feature type="compositionally biased region" description="Low complexity" evidence="2">
    <location>
        <begin position="35"/>
        <end position="50"/>
    </location>
</feature>
<reference evidence="6" key="1">
    <citation type="submission" date="2014-07" db="EMBL/GenBank/DDBJ databases">
        <title>Identification of a novel salt tolerance gene in wild soybean by whole-genome sequencing.</title>
        <authorList>
            <person name="Lam H.-M."/>
            <person name="Qi X."/>
            <person name="Li M.-W."/>
            <person name="Liu X."/>
            <person name="Xie M."/>
            <person name="Ni M."/>
            <person name="Xu X."/>
        </authorList>
    </citation>
    <scope>NUCLEOTIDE SEQUENCE [LARGE SCALE GENOMIC DNA]</scope>
    <source>
        <tissue evidence="6">Root</tissue>
    </source>
</reference>
<keyword evidence="1" id="KW-0732">Signal</keyword>
<evidence type="ECO:0000259" key="4">
    <source>
        <dbReference type="Pfam" id="PF07250"/>
    </source>
</evidence>
<dbReference type="InterPro" id="IPR013783">
    <property type="entry name" value="Ig-like_fold"/>
</dbReference>
<dbReference type="Pfam" id="PF07002">
    <property type="entry name" value="Copine"/>
    <property type="match status" value="1"/>
</dbReference>
<dbReference type="InterPro" id="IPR014756">
    <property type="entry name" value="Ig_E-set"/>
</dbReference>
<dbReference type="GO" id="GO:0004364">
    <property type="term" value="F:glutathione transferase activity"/>
    <property type="evidence" value="ECO:0007669"/>
    <property type="project" value="UniProtKB-EC"/>
</dbReference>
<dbReference type="Pfam" id="PF07250">
    <property type="entry name" value="Glyoxal_oxid_N"/>
    <property type="match status" value="1"/>
</dbReference>
<dbReference type="EMBL" id="KN666431">
    <property type="protein sequence ID" value="KHN07971.1"/>
    <property type="molecule type" value="Genomic_DNA"/>
</dbReference>
<feature type="compositionally biased region" description="Polar residues" evidence="2">
    <location>
        <begin position="249"/>
        <end position="285"/>
    </location>
</feature>
<dbReference type="Gene3D" id="2.130.10.80">
    <property type="entry name" value="Galactose oxidase/kelch, beta-propeller"/>
    <property type="match status" value="1"/>
</dbReference>